<dbReference type="InterPro" id="IPR003819">
    <property type="entry name" value="TauD/TfdA-like"/>
</dbReference>
<dbReference type="AlphaFoldDB" id="A0AB37W8C0"/>
<evidence type="ECO:0000256" key="1">
    <source>
        <dbReference type="ARBA" id="ARBA00023002"/>
    </source>
</evidence>
<sequence length="394" mass="44308">MALYTDEEFLDTSGYTPSPSDITELKEKLRSGHARSLPSAIWAETEDSLTHTHNERRSDEHPTLQLSLDDLRELEQAFDYFNSTGLSLNQLQAEHFPVPTLSHKIRQFRVLLPTTQPYFIVRGIRSAWFSKYKNVVIFTGLASHVGTKRALAPGDPNVLHHVANLEADGGGGKMSFRGPANRSAALPFHTDYGSILSFYVLSTAASGGNIRLANIDDILAELVKRRPDLVETLRQPFTLINAKEEGAFDQRPLLFTLPSGRTAIQASRSRLFGTACRPRPDSLPPLSPQQTEAVNALHVIGDMVAKCVECRSGDMLFFNNCRMMHARDAFVDGDDNSNTTKRYLLRLILDDGRDDAPWELPPELLETWKELYDHRDEDEVFAIHPELFSYKCSH</sequence>
<feature type="region of interest" description="Disordered" evidence="2">
    <location>
        <begin position="1"/>
        <end position="21"/>
    </location>
</feature>
<evidence type="ECO:0000313" key="5">
    <source>
        <dbReference type="EMBL" id="RYN98582.1"/>
    </source>
</evidence>
<proteinExistence type="predicted"/>
<evidence type="ECO:0000256" key="2">
    <source>
        <dbReference type="SAM" id="MobiDB-lite"/>
    </source>
</evidence>
<dbReference type="Pfam" id="PF02668">
    <property type="entry name" value="TauD"/>
    <property type="match status" value="1"/>
</dbReference>
<feature type="domain" description="TauD/TfdA-like" evidence="3">
    <location>
        <begin position="93"/>
        <end position="346"/>
    </location>
</feature>
<reference evidence="4 7" key="2">
    <citation type="journal article" date="2019" name="bioRxiv">
        <title>Genomics, evolutionary history and diagnostics of the Alternaria alternata species group including apple and Asian pear pathotypes.</title>
        <authorList>
            <person name="Armitage A.D."/>
            <person name="Cockerton H.M."/>
            <person name="Sreenivasaprasad S."/>
            <person name="Woodhall J.W."/>
            <person name="Lane C.R."/>
            <person name="Harrison R.J."/>
            <person name="Clarkson J.P."/>
        </authorList>
    </citation>
    <scope>NUCLEOTIDE SEQUENCE</scope>
    <source>
        <strain evidence="4">FERA 1164</strain>
        <strain evidence="7">FERA 635</strain>
    </source>
</reference>
<evidence type="ECO:0000313" key="7">
    <source>
        <dbReference type="Proteomes" id="UP000293195"/>
    </source>
</evidence>
<dbReference type="Gene3D" id="3.60.130.10">
    <property type="entry name" value="Clavaminate synthase-like"/>
    <property type="match status" value="1"/>
</dbReference>
<accession>A0AB37W8C0</accession>
<gene>
    <name evidence="4" type="ORF">AA0115_g9840</name>
    <name evidence="5" type="ORF">AA0119_g7019</name>
</gene>
<dbReference type="GO" id="GO:0016491">
    <property type="term" value="F:oxidoreductase activity"/>
    <property type="evidence" value="ECO:0007669"/>
    <property type="project" value="UniProtKB-KW"/>
</dbReference>
<organism evidence="4 6">
    <name type="scientific">Alternaria tenuissima</name>
    <dbReference type="NCBI Taxonomy" id="119927"/>
    <lineage>
        <taxon>Eukaryota</taxon>
        <taxon>Fungi</taxon>
        <taxon>Dikarya</taxon>
        <taxon>Ascomycota</taxon>
        <taxon>Pezizomycotina</taxon>
        <taxon>Dothideomycetes</taxon>
        <taxon>Pleosporomycetidae</taxon>
        <taxon>Pleosporales</taxon>
        <taxon>Pleosporineae</taxon>
        <taxon>Pleosporaceae</taxon>
        <taxon>Alternaria</taxon>
        <taxon>Alternaria sect. Alternaria</taxon>
        <taxon>Alternaria alternata complex</taxon>
    </lineage>
</organism>
<dbReference type="EMBL" id="PDXB01000033">
    <property type="protein sequence ID" value="RYN21169.1"/>
    <property type="molecule type" value="Genomic_DNA"/>
</dbReference>
<evidence type="ECO:0000259" key="3">
    <source>
        <dbReference type="Pfam" id="PF02668"/>
    </source>
</evidence>
<name>A0AB37W8C0_9PLEO</name>
<dbReference type="InterPro" id="IPR050411">
    <property type="entry name" value="AlphaKG_dependent_hydroxylases"/>
</dbReference>
<evidence type="ECO:0000313" key="4">
    <source>
        <dbReference type="EMBL" id="RYN21169.1"/>
    </source>
</evidence>
<reference evidence="4" key="1">
    <citation type="submission" date="2017-10" db="EMBL/GenBank/DDBJ databases">
        <authorList>
            <person name="Armitage A.D."/>
            <person name="Barbara D.J."/>
            <person name="Woodhall J.W."/>
            <person name="Sreenivasaprasad S."/>
            <person name="Lane C.R."/>
            <person name="Clarkson J.P."/>
            <person name="Harrison R.J."/>
        </authorList>
    </citation>
    <scope>NUCLEOTIDE SEQUENCE</scope>
    <source>
        <strain evidence="4">FERA 1164</strain>
        <strain evidence="5">FERA 635</strain>
    </source>
</reference>
<dbReference type="PANTHER" id="PTHR10696:SF54">
    <property type="entry name" value="FAMILY OXIDOREDUCTASE, PUTATIVE (AFU_ORTHOLOGUE AFUA_4G13850)-RELATED"/>
    <property type="match status" value="1"/>
</dbReference>
<protein>
    <recommendedName>
        <fullName evidence="3">TauD/TfdA-like domain-containing protein</fullName>
    </recommendedName>
</protein>
<dbReference type="EMBL" id="PDXF01000025">
    <property type="protein sequence ID" value="RYN98582.1"/>
    <property type="molecule type" value="Genomic_DNA"/>
</dbReference>
<dbReference type="Proteomes" id="UP000292340">
    <property type="component" value="Unassembled WGS sequence"/>
</dbReference>
<dbReference type="InterPro" id="IPR042098">
    <property type="entry name" value="TauD-like_sf"/>
</dbReference>
<dbReference type="Proteomes" id="UP000293195">
    <property type="component" value="Unassembled WGS sequence"/>
</dbReference>
<keyword evidence="1" id="KW-0560">Oxidoreductase</keyword>
<dbReference type="PANTHER" id="PTHR10696">
    <property type="entry name" value="GAMMA-BUTYROBETAINE HYDROXYLASE-RELATED"/>
    <property type="match status" value="1"/>
</dbReference>
<evidence type="ECO:0000313" key="6">
    <source>
        <dbReference type="Proteomes" id="UP000292340"/>
    </source>
</evidence>
<comment type="caution">
    <text evidence="4">The sequence shown here is derived from an EMBL/GenBank/DDBJ whole genome shotgun (WGS) entry which is preliminary data.</text>
</comment>
<dbReference type="SUPFAM" id="SSF51197">
    <property type="entry name" value="Clavaminate synthase-like"/>
    <property type="match status" value="1"/>
</dbReference>
<keyword evidence="7" id="KW-1185">Reference proteome</keyword>
<feature type="compositionally biased region" description="Acidic residues" evidence="2">
    <location>
        <begin position="1"/>
        <end position="10"/>
    </location>
</feature>